<organism evidence="1 2">
    <name type="scientific">Moniliophthora roreri</name>
    <name type="common">Frosty pod rot fungus</name>
    <name type="synonym">Monilia roreri</name>
    <dbReference type="NCBI Taxonomy" id="221103"/>
    <lineage>
        <taxon>Eukaryota</taxon>
        <taxon>Fungi</taxon>
        <taxon>Dikarya</taxon>
        <taxon>Basidiomycota</taxon>
        <taxon>Agaricomycotina</taxon>
        <taxon>Agaricomycetes</taxon>
        <taxon>Agaricomycetidae</taxon>
        <taxon>Agaricales</taxon>
        <taxon>Marasmiineae</taxon>
        <taxon>Marasmiaceae</taxon>
        <taxon>Moniliophthora</taxon>
    </lineage>
</organism>
<evidence type="ECO:0000313" key="2">
    <source>
        <dbReference type="Proteomes" id="UP000054988"/>
    </source>
</evidence>
<sequence>MNLHSLFQETLYTKKEPWALGVWPVLCIRL</sequence>
<accession>A0A0W0G050</accession>
<comment type="caution">
    <text evidence="1">The sequence shown here is derived from an EMBL/GenBank/DDBJ whole genome shotgun (WGS) entry which is preliminary data.</text>
</comment>
<dbReference type="Proteomes" id="UP000054988">
    <property type="component" value="Unassembled WGS sequence"/>
</dbReference>
<evidence type="ECO:0000313" key="1">
    <source>
        <dbReference type="EMBL" id="KTB41967.1"/>
    </source>
</evidence>
<dbReference type="EMBL" id="LATX01001403">
    <property type="protein sequence ID" value="KTB41967.1"/>
    <property type="molecule type" value="Genomic_DNA"/>
</dbReference>
<reference evidence="1 2" key="1">
    <citation type="submission" date="2015-12" db="EMBL/GenBank/DDBJ databases">
        <title>Draft genome sequence of Moniliophthora roreri, the causal agent of frosty pod rot of cacao.</title>
        <authorList>
            <person name="Aime M.C."/>
            <person name="Diaz-Valderrama J.R."/>
            <person name="Kijpornyongpan T."/>
            <person name="Phillips-Mora W."/>
        </authorList>
    </citation>
    <scope>NUCLEOTIDE SEQUENCE [LARGE SCALE GENOMIC DNA]</scope>
    <source>
        <strain evidence="1 2">MCA 2952</strain>
    </source>
</reference>
<proteinExistence type="predicted"/>
<dbReference type="AlphaFoldDB" id="A0A0W0G050"/>
<protein>
    <submittedName>
        <fullName evidence="1">Uncharacterized protein</fullName>
    </submittedName>
</protein>
<name>A0A0W0G050_MONRR</name>
<gene>
    <name evidence="1" type="ORF">WG66_5455</name>
</gene>